<dbReference type="InterPro" id="IPR014001">
    <property type="entry name" value="Helicase_ATP-bd"/>
</dbReference>
<feature type="domain" description="Helicase ATP-binding" evidence="5">
    <location>
        <begin position="1"/>
        <end position="157"/>
    </location>
</feature>
<keyword evidence="1" id="KW-0547">Nucleotide-binding</keyword>
<evidence type="ECO:0000256" key="2">
    <source>
        <dbReference type="ARBA" id="ARBA00022801"/>
    </source>
</evidence>
<dbReference type="CDD" id="cd18008">
    <property type="entry name" value="DEXDc_SHPRH-like"/>
    <property type="match status" value="1"/>
</dbReference>
<dbReference type="GO" id="GO:0005634">
    <property type="term" value="C:nucleus"/>
    <property type="evidence" value="ECO:0007669"/>
    <property type="project" value="TreeGrafter"/>
</dbReference>
<dbReference type="GO" id="GO:0008094">
    <property type="term" value="F:ATP-dependent activity, acting on DNA"/>
    <property type="evidence" value="ECO:0007669"/>
    <property type="project" value="TreeGrafter"/>
</dbReference>
<dbReference type="InterPro" id="IPR050628">
    <property type="entry name" value="SNF2_RAD54_helicase_TF"/>
</dbReference>
<reference evidence="7" key="1">
    <citation type="submission" date="2021-01" db="EMBL/GenBank/DDBJ databases">
        <authorList>
            <consortium name="Aspergillus luchuensis mut. kawachii IFO 4304 genome sequencing consortium"/>
            <person name="Kazuki M."/>
            <person name="Futagami T."/>
        </authorList>
    </citation>
    <scope>NUCLEOTIDE SEQUENCE</scope>
    <source>
        <strain evidence="7">IFO 4308</strain>
    </source>
</reference>
<gene>
    <name evidence="7" type="ORF">AKAW2_10263A</name>
</gene>
<dbReference type="KEGG" id="aluc:AKAW2_10263A"/>
<dbReference type="Gene3D" id="3.40.50.10810">
    <property type="entry name" value="Tandem AAA-ATPase domain"/>
    <property type="match status" value="1"/>
</dbReference>
<evidence type="ECO:0000256" key="1">
    <source>
        <dbReference type="ARBA" id="ARBA00022741"/>
    </source>
</evidence>
<keyword evidence="3" id="KW-0067">ATP-binding</keyword>
<dbReference type="OrthoDB" id="448448at2759"/>
<dbReference type="InterPro" id="IPR027417">
    <property type="entry name" value="P-loop_NTPase"/>
</dbReference>
<dbReference type="PROSITE" id="PS51192">
    <property type="entry name" value="HELICASE_ATP_BIND_1"/>
    <property type="match status" value="1"/>
</dbReference>
<feature type="compositionally biased region" description="Low complexity" evidence="4">
    <location>
        <begin position="307"/>
        <end position="318"/>
    </location>
</feature>
<keyword evidence="8" id="KW-1185">Reference proteome</keyword>
<dbReference type="InterPro" id="IPR000330">
    <property type="entry name" value="SNF2_N"/>
</dbReference>
<dbReference type="RefSeq" id="XP_041536983.1">
    <property type="nucleotide sequence ID" value="XM_041685246.1"/>
</dbReference>
<evidence type="ECO:0000259" key="6">
    <source>
        <dbReference type="PROSITE" id="PS51194"/>
    </source>
</evidence>
<feature type="domain" description="Helicase C-terminal" evidence="6">
    <location>
        <begin position="398"/>
        <end position="553"/>
    </location>
</feature>
<name>A0A7R7VYQ8_ASPKA</name>
<dbReference type="GO" id="GO:0016787">
    <property type="term" value="F:hydrolase activity"/>
    <property type="evidence" value="ECO:0007669"/>
    <property type="project" value="UniProtKB-KW"/>
</dbReference>
<dbReference type="CDD" id="cd18793">
    <property type="entry name" value="SF2_C_SNF"/>
    <property type="match status" value="1"/>
</dbReference>
<evidence type="ECO:0000256" key="3">
    <source>
        <dbReference type="ARBA" id="ARBA00022840"/>
    </source>
</evidence>
<dbReference type="Pfam" id="PF00176">
    <property type="entry name" value="SNF2-rel_dom"/>
    <property type="match status" value="1"/>
</dbReference>
<dbReference type="GO" id="GO:0006281">
    <property type="term" value="P:DNA repair"/>
    <property type="evidence" value="ECO:0007669"/>
    <property type="project" value="TreeGrafter"/>
</dbReference>
<protein>
    <recommendedName>
        <fullName evidence="9">Helicase</fullName>
    </recommendedName>
</protein>
<evidence type="ECO:0000313" key="7">
    <source>
        <dbReference type="EMBL" id="BCR93217.1"/>
    </source>
</evidence>
<dbReference type="PROSITE" id="PS51194">
    <property type="entry name" value="HELICASE_CTER"/>
    <property type="match status" value="1"/>
</dbReference>
<dbReference type="Gene3D" id="3.40.50.300">
    <property type="entry name" value="P-loop containing nucleotide triphosphate hydrolases"/>
    <property type="match status" value="1"/>
</dbReference>
<proteinExistence type="predicted"/>
<evidence type="ECO:0008006" key="9">
    <source>
        <dbReference type="Google" id="ProtNLM"/>
    </source>
</evidence>
<dbReference type="GO" id="GO:0005524">
    <property type="term" value="F:ATP binding"/>
    <property type="evidence" value="ECO:0007669"/>
    <property type="project" value="UniProtKB-KW"/>
</dbReference>
<organism evidence="7 8">
    <name type="scientific">Aspergillus kawachii</name>
    <name type="common">White koji mold</name>
    <name type="synonym">Aspergillus awamori var. kawachi</name>
    <dbReference type="NCBI Taxonomy" id="1069201"/>
    <lineage>
        <taxon>Eukaryota</taxon>
        <taxon>Fungi</taxon>
        <taxon>Dikarya</taxon>
        <taxon>Ascomycota</taxon>
        <taxon>Pezizomycotina</taxon>
        <taxon>Eurotiomycetes</taxon>
        <taxon>Eurotiomycetidae</taxon>
        <taxon>Eurotiales</taxon>
        <taxon>Aspergillaceae</taxon>
        <taxon>Aspergillus</taxon>
        <taxon>Aspergillus subgen. Circumdati</taxon>
    </lineage>
</organism>
<dbReference type="InterPro" id="IPR049730">
    <property type="entry name" value="SNF2/RAD54-like_C"/>
</dbReference>
<evidence type="ECO:0000313" key="8">
    <source>
        <dbReference type="Proteomes" id="UP000661280"/>
    </source>
</evidence>
<sequence length="555" mass="61730">MIASIVTGLSCVEATLETPADTIPVPVKSTLVVVPTELILQGWIEEVEKHVTPGTLQCYKYHGSKRQFSLASPPLIVLATYDTVAAEFSKSEGGGVLKQVHWHRLILDEAHYIRNEDTLAFQAVNSLSASIRWCTTGTPIQNSLHDLASLVRFLRVPYLDSHAAFHEHIAKLSSSASADDICHRPHRNLELLLAVICLRRRFSTLFPDLQSTAITYRLSFSEVERRAYNELTRGCNGQLMAAVSMRMFCNTGMSSICLGGEVKDYDGDDQRSSLDTVVTLPQRGEVNIRSTYNTKILTSDSEDDVSDSQPSSPDSLFSLGPRHTLECQAFAQTKAGLVGEGESLYDLGTPNTTTTTTAATTPLPCDNEMEDCGQSEIAGPGFPLLVDMSQAGFIYPSKLVTLLANIRENYLEDKSIVFSFWTRSLDLVGRMFNENDISFCRIDGRMDSKQRQSVLRDFQCNPDVRVLLITIGAGAVGLNNLTVANRVHLLEPQWNPSVESQAIGRGLRQGQDKHVYVSRYIMKGTIEESIEHRQSEKKQLSLDEREIQKRDMLIY</sequence>
<dbReference type="Pfam" id="PF00271">
    <property type="entry name" value="Helicase_C"/>
    <property type="match status" value="1"/>
</dbReference>
<dbReference type="InterPro" id="IPR001650">
    <property type="entry name" value="Helicase_C-like"/>
</dbReference>
<dbReference type="GeneID" id="64954542"/>
<dbReference type="Proteomes" id="UP000661280">
    <property type="component" value="Chromosome 1"/>
</dbReference>
<reference evidence="7" key="2">
    <citation type="submission" date="2021-02" db="EMBL/GenBank/DDBJ databases">
        <title>Aspergillus luchuensis mut. kawachii IFO 4304 genome sequence.</title>
        <authorList>
            <person name="Mori K."/>
            <person name="Kadooka C."/>
            <person name="Goto M."/>
            <person name="Futagami T."/>
        </authorList>
    </citation>
    <scope>NUCLEOTIDE SEQUENCE</scope>
    <source>
        <strain evidence="7">IFO 4308</strain>
    </source>
</reference>
<dbReference type="SMART" id="SM00490">
    <property type="entry name" value="HELICc"/>
    <property type="match status" value="1"/>
</dbReference>
<dbReference type="PANTHER" id="PTHR45626">
    <property type="entry name" value="TRANSCRIPTION TERMINATION FACTOR 2-RELATED"/>
    <property type="match status" value="1"/>
</dbReference>
<dbReference type="InterPro" id="IPR038718">
    <property type="entry name" value="SNF2-like_sf"/>
</dbReference>
<evidence type="ECO:0000256" key="4">
    <source>
        <dbReference type="SAM" id="MobiDB-lite"/>
    </source>
</evidence>
<keyword evidence="2" id="KW-0378">Hydrolase</keyword>
<evidence type="ECO:0000259" key="5">
    <source>
        <dbReference type="PROSITE" id="PS51192"/>
    </source>
</evidence>
<feature type="region of interest" description="Disordered" evidence="4">
    <location>
        <begin position="299"/>
        <end position="318"/>
    </location>
</feature>
<dbReference type="AlphaFoldDB" id="A0A7R7VYQ8"/>
<dbReference type="SUPFAM" id="SSF52540">
    <property type="entry name" value="P-loop containing nucleoside triphosphate hydrolases"/>
    <property type="match status" value="1"/>
</dbReference>
<dbReference type="EMBL" id="AP024425">
    <property type="protein sequence ID" value="BCR93217.1"/>
    <property type="molecule type" value="Genomic_DNA"/>
</dbReference>
<accession>A0A7R7VYQ8</accession>